<keyword evidence="2" id="KW-0862">Zinc</keyword>
<feature type="domain" description="Mannose-6-phosphate isomerase cupin" evidence="5">
    <location>
        <begin position="243"/>
        <end position="307"/>
    </location>
</feature>
<dbReference type="InterPro" id="IPR014628">
    <property type="entry name" value="Man6P_isomerase_Firm_short"/>
</dbReference>
<evidence type="ECO:0000256" key="3">
    <source>
        <dbReference type="ARBA" id="ARBA00029741"/>
    </source>
</evidence>
<gene>
    <name evidence="6" type="ORF">QUW25_04080</name>
</gene>
<reference evidence="6 7" key="3">
    <citation type="submission" date="2023-06" db="EMBL/GenBank/DDBJ databases">
        <authorList>
            <person name="Zeman M."/>
            <person name="Kubasova T."/>
            <person name="Jahodarova E."/>
            <person name="Nykrynova M."/>
            <person name="Rychlik I."/>
        </authorList>
    </citation>
    <scope>NUCLEOTIDE SEQUENCE [LARGE SCALE GENOMIC DNA]</scope>
    <source>
        <strain evidence="6 7">153_Feed</strain>
    </source>
</reference>
<dbReference type="CDD" id="cd07010">
    <property type="entry name" value="cupin_PMI_type_I_N_bac"/>
    <property type="match status" value="1"/>
</dbReference>
<evidence type="ECO:0000259" key="5">
    <source>
        <dbReference type="Pfam" id="PF21621"/>
    </source>
</evidence>
<dbReference type="InterPro" id="IPR051804">
    <property type="entry name" value="Carb_Metab_Reg_Kinase/Isom"/>
</dbReference>
<keyword evidence="1" id="KW-0479">Metal-binding</keyword>
<organism evidence="6 7">
    <name type="scientific">Thermophilibacter provencensis</name>
    <dbReference type="NCBI Taxonomy" id="1852386"/>
    <lineage>
        <taxon>Bacteria</taxon>
        <taxon>Bacillati</taxon>
        <taxon>Actinomycetota</taxon>
        <taxon>Coriobacteriia</taxon>
        <taxon>Coriobacteriales</taxon>
        <taxon>Atopobiaceae</taxon>
        <taxon>Thermophilibacter</taxon>
    </lineage>
</organism>
<dbReference type="PANTHER" id="PTHR42742:SF3">
    <property type="entry name" value="FRUCTOKINASE"/>
    <property type="match status" value="1"/>
</dbReference>
<evidence type="ECO:0000256" key="2">
    <source>
        <dbReference type="ARBA" id="ARBA00022833"/>
    </source>
</evidence>
<dbReference type="InterPro" id="IPR014710">
    <property type="entry name" value="RmlC-like_jellyroll"/>
</dbReference>
<dbReference type="RefSeq" id="WP_289510946.1">
    <property type="nucleotide sequence ID" value="NZ_JAUDEA010000004.1"/>
</dbReference>
<accession>A0ABT7V2M5</accession>
<reference evidence="6 7" key="1">
    <citation type="submission" date="2023-06" db="EMBL/GenBank/DDBJ databases">
        <title>Identification and characterization of horizontal gene transfer across gut microbiota members of farm animals based on homology search.</title>
        <authorList>
            <person name="Schwarzerova J."/>
            <person name="Nykrynova M."/>
            <person name="Jureckova K."/>
            <person name="Cejkova D."/>
            <person name="Rychlik I."/>
        </authorList>
    </citation>
    <scope>NUCLEOTIDE SEQUENCE [LARGE SCALE GENOMIC DNA]</scope>
    <source>
        <strain evidence="6 7">153_Feed</strain>
    </source>
</reference>
<dbReference type="PANTHER" id="PTHR42742">
    <property type="entry name" value="TRANSCRIPTIONAL REPRESSOR MPRA"/>
    <property type="match status" value="1"/>
</dbReference>
<dbReference type="PIRSF" id="PIRSF036894">
    <property type="entry name" value="PMI_Firm_short"/>
    <property type="match status" value="1"/>
</dbReference>
<dbReference type="Proteomes" id="UP001529256">
    <property type="component" value="Unassembled WGS sequence"/>
</dbReference>
<evidence type="ECO:0000256" key="4">
    <source>
        <dbReference type="ARBA" id="ARBA00030762"/>
    </source>
</evidence>
<proteinExistence type="predicted"/>
<evidence type="ECO:0000313" key="7">
    <source>
        <dbReference type="Proteomes" id="UP001529256"/>
    </source>
</evidence>
<dbReference type="EMBL" id="JAUDEA010000004">
    <property type="protein sequence ID" value="MDM8270853.1"/>
    <property type="molecule type" value="Genomic_DNA"/>
</dbReference>
<protein>
    <recommendedName>
        <fullName evidence="3">Phosphohexomutase</fullName>
    </recommendedName>
    <alternativeName>
        <fullName evidence="4">Phosphomannose isomerase</fullName>
    </alternativeName>
</protein>
<keyword evidence="6" id="KW-0413">Isomerase</keyword>
<evidence type="ECO:0000313" key="6">
    <source>
        <dbReference type="EMBL" id="MDM8270853.1"/>
    </source>
</evidence>
<dbReference type="InterPro" id="IPR011051">
    <property type="entry name" value="RmlC_Cupin_sf"/>
</dbReference>
<dbReference type="GO" id="GO:0016853">
    <property type="term" value="F:isomerase activity"/>
    <property type="evidence" value="ECO:0007669"/>
    <property type="project" value="UniProtKB-KW"/>
</dbReference>
<sequence length="315" mass="34083">MGPLLLRPNYISPVWSGPRINEARGMTGDVCHGESFDVSVHEGLVNVVEGGPYGGVPLDELIREHRAEIMGDLEDDGIVQVLVMDAADNLSVQVHPDEAYAQAHEGDHEKTESWYILAANPGAFIYCGTITNDVDVIRAAALDDTVGEKCCRKVPVSEGDFVLIPAGTLHALGKGVFALEVGSLGFKTYRVCDWGRGRELHVKRGFDVLRTDSRPEPGHFGAFDAQAPASVRRGVTHRLFVSDVVDVRGGWEARTNGRYEVISCVAGRARICTTDGMVELPFTRSALVPASVGSYSIEGTCRVLRSYATRPGETS</sequence>
<reference evidence="7" key="2">
    <citation type="submission" date="2023-06" db="EMBL/GenBank/DDBJ databases">
        <title>Identification and characterization of horizontal gene transfer across gut microbiota members of farm animals based on homology search.</title>
        <authorList>
            <person name="Zeman M."/>
            <person name="Kubasova T."/>
            <person name="Jahodarova E."/>
            <person name="Nykrynova M."/>
            <person name="Rychlik I."/>
        </authorList>
    </citation>
    <scope>NUCLEOTIDE SEQUENCE [LARGE SCALE GENOMIC DNA]</scope>
    <source>
        <strain evidence="7">153_Feed</strain>
    </source>
</reference>
<dbReference type="Gene3D" id="2.60.120.10">
    <property type="entry name" value="Jelly Rolls"/>
    <property type="match status" value="2"/>
</dbReference>
<dbReference type="InterPro" id="IPR049071">
    <property type="entry name" value="MPI_cupin_dom"/>
</dbReference>
<evidence type="ECO:0000256" key="1">
    <source>
        <dbReference type="ARBA" id="ARBA00022723"/>
    </source>
</evidence>
<comment type="caution">
    <text evidence="6">The sequence shown here is derived from an EMBL/GenBank/DDBJ whole genome shotgun (WGS) entry which is preliminary data.</text>
</comment>
<dbReference type="SUPFAM" id="SSF51182">
    <property type="entry name" value="RmlC-like cupins"/>
    <property type="match status" value="1"/>
</dbReference>
<dbReference type="Pfam" id="PF21621">
    <property type="entry name" value="MPI_cupin_dom"/>
    <property type="match status" value="1"/>
</dbReference>
<keyword evidence="7" id="KW-1185">Reference proteome</keyword>
<name>A0ABT7V2M5_9ACTN</name>